<evidence type="ECO:0000256" key="1">
    <source>
        <dbReference type="SAM" id="Phobius"/>
    </source>
</evidence>
<feature type="transmembrane region" description="Helical" evidence="1">
    <location>
        <begin position="123"/>
        <end position="145"/>
    </location>
</feature>
<accession>A0A840QRM6</accession>
<proteinExistence type="predicted"/>
<organism evidence="2 3">
    <name type="scientific">Texcoconibacillus texcoconensis</name>
    <dbReference type="NCBI Taxonomy" id="1095777"/>
    <lineage>
        <taxon>Bacteria</taxon>
        <taxon>Bacillati</taxon>
        <taxon>Bacillota</taxon>
        <taxon>Bacilli</taxon>
        <taxon>Bacillales</taxon>
        <taxon>Bacillaceae</taxon>
        <taxon>Texcoconibacillus</taxon>
    </lineage>
</organism>
<sequence length="154" mass="17596">MKKDKRIEVVLWSVALPGVGQFLNNKYFKGAVIIFLEFLINVQARLNEVILPSFHGDIHKAIAGADYHWLMFYPCFYMFSIYDAYKDAGGGKTEPFAYLPFVVSAFVGTVGVVYSPIFNINGYYFGGVWLPIIFHIIGFFTGLLFKRRLLNIYP</sequence>
<dbReference type="Proteomes" id="UP000551878">
    <property type="component" value="Unassembled WGS sequence"/>
</dbReference>
<comment type="caution">
    <text evidence="2">The sequence shown here is derived from an EMBL/GenBank/DDBJ whole genome shotgun (WGS) entry which is preliminary data.</text>
</comment>
<keyword evidence="1" id="KW-1133">Transmembrane helix</keyword>
<name>A0A840QRM6_9BACI</name>
<gene>
    <name evidence="2" type="ORF">HNQ41_002204</name>
</gene>
<keyword evidence="1" id="KW-0812">Transmembrane</keyword>
<feature type="transmembrane region" description="Helical" evidence="1">
    <location>
        <begin position="97"/>
        <end position="117"/>
    </location>
</feature>
<evidence type="ECO:0000313" key="2">
    <source>
        <dbReference type="EMBL" id="MBB5174014.1"/>
    </source>
</evidence>
<dbReference type="RefSeq" id="WP_184664443.1">
    <property type="nucleotide sequence ID" value="NZ_JACHHB010000009.1"/>
</dbReference>
<keyword evidence="1" id="KW-0472">Membrane</keyword>
<keyword evidence="3" id="KW-1185">Reference proteome</keyword>
<dbReference type="AlphaFoldDB" id="A0A840QRM6"/>
<protein>
    <submittedName>
        <fullName evidence="2">Uncharacterized protein</fullName>
    </submittedName>
</protein>
<dbReference type="EMBL" id="JACHHB010000009">
    <property type="protein sequence ID" value="MBB5174014.1"/>
    <property type="molecule type" value="Genomic_DNA"/>
</dbReference>
<evidence type="ECO:0000313" key="3">
    <source>
        <dbReference type="Proteomes" id="UP000551878"/>
    </source>
</evidence>
<reference evidence="2 3" key="1">
    <citation type="submission" date="2020-08" db="EMBL/GenBank/DDBJ databases">
        <title>Genomic Encyclopedia of Type Strains, Phase IV (KMG-IV): sequencing the most valuable type-strain genomes for metagenomic binning, comparative biology and taxonomic classification.</title>
        <authorList>
            <person name="Goeker M."/>
        </authorList>
    </citation>
    <scope>NUCLEOTIDE SEQUENCE [LARGE SCALE GENOMIC DNA]</scope>
    <source>
        <strain evidence="2 3">DSM 24696</strain>
    </source>
</reference>